<evidence type="ECO:0000256" key="1">
    <source>
        <dbReference type="ARBA" id="ARBA00022729"/>
    </source>
</evidence>
<protein>
    <submittedName>
        <fullName evidence="5">Uncharacterized protein</fullName>
    </submittedName>
</protein>
<evidence type="ECO:0000313" key="6">
    <source>
        <dbReference type="Proteomes" id="UP000230094"/>
    </source>
</evidence>
<dbReference type="Gene3D" id="2.60.40.10">
    <property type="entry name" value="Immunoglobulins"/>
    <property type="match status" value="1"/>
</dbReference>
<dbReference type="Proteomes" id="UP000230094">
    <property type="component" value="Unassembled WGS sequence"/>
</dbReference>
<dbReference type="Pfam" id="PF13205">
    <property type="entry name" value="Big_5"/>
    <property type="match status" value="1"/>
</dbReference>
<accession>A0A2H0TE38</accession>
<organism evidence="5 6">
    <name type="scientific">Candidatus Nomurabacteria bacterium CG10_big_fil_rev_8_21_14_0_10_35_16</name>
    <dbReference type="NCBI Taxonomy" id="1974731"/>
    <lineage>
        <taxon>Bacteria</taxon>
        <taxon>Candidatus Nomuraibacteriota</taxon>
    </lineage>
</organism>
<sequence length="911" mass="98617">MRHRFIYIVIFTLLVPNFIFASGCLELGYTITTINGIFTDEREAKENLKSLKSQIKLNSYNNQPLIFDYLYNPSHLAGLGDLTDAINQGLFDQQSDYDLMEILNDASQKVKTQKLLLVAHSQGNFYSNSFYDQVASQEGGIPSQSIGVYGVASPADRVAGGGKYLTSDTDKVIASTVNRFLNILTPNIHISLKKEDGNGHSFSDVYLKYQGNRIVSDIKSSLSKLENNDEQLPQDPCIAPPELTLTHKITGGIFMVADPLAVVTKNVAVGTVKTSYRFASLIGNGVLGAVKSVASIMDNSEDKNSASVILATESSEQTESASEKSLPGVTVNESKKENTESVSKNISEPVKEVSENTTPLVSDPDISQEAVNTISSNPTSFVLYGSMVPIEPPVTEETPTEDVPPDDEDDEMPPAEDPVVEDPVTEEDPEIDEEPIVEDPVIDNTPPVITILGNNLEIITKNSEYIDAGATALDEIDGELIVETTGLVDTTTPGSYTITYTATDANNNTSTETRTVKVSSYIYVPKYTFGTENGDGNNWQAWQFNGSYVYNWSNTYVNGYLRQQFNIQNFAAGWCSNCLQRGIFNHDPQQGFETTDIVLLSLISGTSNPQNHNVNTIFYVDTQWDANGYSYSILDGEEAYDSGRVDISGVNENMWIGWNGTFNKFTTFPSGSWMGVLLSSIGDLTGGSDMVLQPYPVYDPSYTPPSDTTPPVISSLSVSPNSGYVKIDDTITLTIIADSAGYTAQTISINNVTATDFTDNGDGTYTAIYTVISGDTDRNTGDIPVSVILSDASGNLNDAYTIVEVNTLKVDANAPTLISGEVTSETTVDLTFSEDLNGQTITNADFSILGHDITSPDAFEVIAGAVRLTITDTFTTGETPEVSYNNTVSNGVKDLAGNIAPETTIIPVNNL</sequence>
<gene>
    <name evidence="5" type="ORF">COU49_00745</name>
</gene>
<name>A0A2H0TE38_9BACT</name>
<evidence type="ECO:0000259" key="3">
    <source>
        <dbReference type="Pfam" id="PF13205"/>
    </source>
</evidence>
<evidence type="ECO:0000313" key="5">
    <source>
        <dbReference type="EMBL" id="PIR68555.1"/>
    </source>
</evidence>
<dbReference type="InterPro" id="IPR032812">
    <property type="entry name" value="SbsA_Ig"/>
</dbReference>
<evidence type="ECO:0000256" key="2">
    <source>
        <dbReference type="SAM" id="MobiDB-lite"/>
    </source>
</evidence>
<dbReference type="Pfam" id="PF16403">
    <property type="entry name" value="Bact_surface_Ig-like"/>
    <property type="match status" value="1"/>
</dbReference>
<evidence type="ECO:0000259" key="4">
    <source>
        <dbReference type="Pfam" id="PF16403"/>
    </source>
</evidence>
<feature type="region of interest" description="Disordered" evidence="2">
    <location>
        <begin position="312"/>
        <end position="363"/>
    </location>
</feature>
<feature type="domain" description="Pesticidal crystal protein Cry22Aa Ig-like" evidence="4">
    <location>
        <begin position="449"/>
        <end position="518"/>
    </location>
</feature>
<dbReference type="PROSITE" id="PS51257">
    <property type="entry name" value="PROKAR_LIPOPROTEIN"/>
    <property type="match status" value="1"/>
</dbReference>
<dbReference type="EMBL" id="PFCQ01000003">
    <property type="protein sequence ID" value="PIR68555.1"/>
    <property type="molecule type" value="Genomic_DNA"/>
</dbReference>
<comment type="caution">
    <text evidence="5">The sequence shown here is derived from an EMBL/GenBank/DDBJ whole genome shotgun (WGS) entry which is preliminary data.</text>
</comment>
<dbReference type="InterPro" id="IPR013783">
    <property type="entry name" value="Ig-like_fold"/>
</dbReference>
<keyword evidence="1" id="KW-0732">Signal</keyword>
<feature type="region of interest" description="Disordered" evidence="2">
    <location>
        <begin position="391"/>
        <end position="428"/>
    </location>
</feature>
<feature type="compositionally biased region" description="Acidic residues" evidence="2">
    <location>
        <begin position="398"/>
        <end position="428"/>
    </location>
</feature>
<dbReference type="Gene3D" id="2.60.40.1220">
    <property type="match status" value="1"/>
</dbReference>
<proteinExistence type="predicted"/>
<feature type="domain" description="SbsA Ig-like" evidence="3">
    <location>
        <begin position="808"/>
        <end position="901"/>
    </location>
</feature>
<reference evidence="6" key="1">
    <citation type="submission" date="2017-09" db="EMBL/GenBank/DDBJ databases">
        <title>Depth-based differentiation of microbial function through sediment-hosted aquifers and enrichment of novel symbionts in the deep terrestrial subsurface.</title>
        <authorList>
            <person name="Probst A.J."/>
            <person name="Ladd B."/>
            <person name="Jarett J.K."/>
            <person name="Geller-Mcgrath D.E."/>
            <person name="Sieber C.M.K."/>
            <person name="Emerson J.B."/>
            <person name="Anantharaman K."/>
            <person name="Thomas B.C."/>
            <person name="Malmstrom R."/>
            <person name="Stieglmeier M."/>
            <person name="Klingl A."/>
            <person name="Woyke T."/>
            <person name="Ryan C.M."/>
            <person name="Banfield J.F."/>
        </authorList>
    </citation>
    <scope>NUCLEOTIDE SEQUENCE [LARGE SCALE GENOMIC DNA]</scope>
</reference>
<dbReference type="InterPro" id="IPR032179">
    <property type="entry name" value="Cry22Aa_Ig-like"/>
</dbReference>
<dbReference type="InterPro" id="IPR014755">
    <property type="entry name" value="Cu-Rt/internalin_Ig-like"/>
</dbReference>
<dbReference type="AlphaFoldDB" id="A0A2H0TE38"/>